<evidence type="ECO:0000259" key="3">
    <source>
        <dbReference type="Pfam" id="PF13904"/>
    </source>
</evidence>
<proteinExistence type="predicted"/>
<keyword evidence="5" id="KW-1185">Reference proteome</keyword>
<dbReference type="InterPro" id="IPR025259">
    <property type="entry name" value="CCDC34/181"/>
</dbReference>
<evidence type="ECO:0000313" key="5">
    <source>
        <dbReference type="Proteomes" id="UP000472260"/>
    </source>
</evidence>
<reference evidence="4" key="1">
    <citation type="submission" date="2025-08" db="UniProtKB">
        <authorList>
            <consortium name="Ensembl"/>
        </authorList>
    </citation>
    <scope>IDENTIFICATION</scope>
</reference>
<reference evidence="4" key="2">
    <citation type="submission" date="2025-09" db="UniProtKB">
        <authorList>
            <consortium name="Ensembl"/>
        </authorList>
    </citation>
    <scope>IDENTIFICATION</scope>
</reference>
<feature type="compositionally biased region" description="Low complexity" evidence="2">
    <location>
        <begin position="1"/>
        <end position="31"/>
    </location>
</feature>
<dbReference type="InterPro" id="IPR045323">
    <property type="entry name" value="CCDC34"/>
</dbReference>
<gene>
    <name evidence="4" type="primary">LOC107701046</name>
</gene>
<protein>
    <submittedName>
        <fullName evidence="4">Coiled-coil domain-containing protein 34-like</fullName>
    </submittedName>
</protein>
<evidence type="ECO:0000256" key="1">
    <source>
        <dbReference type="SAM" id="Coils"/>
    </source>
</evidence>
<name>A0A671NXJ4_9TELE</name>
<feature type="region of interest" description="Disordered" evidence="2">
    <location>
        <begin position="1"/>
        <end position="54"/>
    </location>
</feature>
<dbReference type="PANTHER" id="PTHR23247">
    <property type="entry name" value="NY-REN-41 ANTIGEN L15 -RELATED"/>
    <property type="match status" value="1"/>
</dbReference>
<dbReference type="PANTHER" id="PTHR23247:SF2">
    <property type="entry name" value="COILED-COIL DOMAIN-CONTAINING PROTEIN 34"/>
    <property type="match status" value="1"/>
</dbReference>
<keyword evidence="1" id="KW-0175">Coiled coil</keyword>
<evidence type="ECO:0000313" key="4">
    <source>
        <dbReference type="Ensembl" id="ENSSANP00000050873.1"/>
    </source>
</evidence>
<dbReference type="Proteomes" id="UP000472260">
    <property type="component" value="Unassembled WGS sequence"/>
</dbReference>
<dbReference type="Ensembl" id="ENSSANT00000054058.1">
    <property type="protein sequence ID" value="ENSSANP00000050873.1"/>
    <property type="gene ID" value="ENSSANG00000025514.1"/>
</dbReference>
<sequence length="332" mass="38476">MSTFPSSSSKSLISTPLKSRSSGDSTSSLLSPIYHDSFELSEDEPESDKPQPMHNITVTLREDVAPGCPFRDEVDITGLEDRSSSVQFKLSAWEQWIVDKAKEERIGKQQKAMEELTLKEKRNEKEQEQQKKTVVGDCKIQEWLQMKREQEKKERMSKGFQKSKEQLQEEKRRAEIEKKAQEKYKEWLRKKKQEEMERKLKEKGVEMITELTILRERREKAEESFKEWLEGVKTKGKLSRQSSASSAGNYNNVNYPAPSFVNPIPWKPIHSKSERPGRVRPVRECQDHQRASRPPVSHTDLKTRSASLVKGGDADLCWSESKNCCCVLFMTY</sequence>
<accession>A0A671NXJ4</accession>
<dbReference type="AlphaFoldDB" id="A0A671NXJ4"/>
<feature type="coiled-coil region" evidence="1">
    <location>
        <begin position="109"/>
        <end position="197"/>
    </location>
</feature>
<feature type="compositionally biased region" description="Basic and acidic residues" evidence="2">
    <location>
        <begin position="271"/>
        <end position="290"/>
    </location>
</feature>
<evidence type="ECO:0000256" key="2">
    <source>
        <dbReference type="SAM" id="MobiDB-lite"/>
    </source>
</evidence>
<feature type="domain" description="Coiled-coil" evidence="3">
    <location>
        <begin position="89"/>
        <end position="266"/>
    </location>
</feature>
<dbReference type="Pfam" id="PF13904">
    <property type="entry name" value="CCDC34"/>
    <property type="match status" value="1"/>
</dbReference>
<organism evidence="4 5">
    <name type="scientific">Sinocyclocheilus anshuiensis</name>
    <dbReference type="NCBI Taxonomy" id="1608454"/>
    <lineage>
        <taxon>Eukaryota</taxon>
        <taxon>Metazoa</taxon>
        <taxon>Chordata</taxon>
        <taxon>Craniata</taxon>
        <taxon>Vertebrata</taxon>
        <taxon>Euteleostomi</taxon>
        <taxon>Actinopterygii</taxon>
        <taxon>Neopterygii</taxon>
        <taxon>Teleostei</taxon>
        <taxon>Ostariophysi</taxon>
        <taxon>Cypriniformes</taxon>
        <taxon>Cyprinidae</taxon>
        <taxon>Cyprininae</taxon>
        <taxon>Sinocyclocheilus</taxon>
    </lineage>
</organism>
<feature type="region of interest" description="Disordered" evidence="2">
    <location>
        <begin position="264"/>
        <end position="305"/>
    </location>
</feature>